<evidence type="ECO:0000256" key="2">
    <source>
        <dbReference type="ARBA" id="ARBA00022475"/>
    </source>
</evidence>
<dbReference type="PANTHER" id="PTHR12677">
    <property type="entry name" value="GOLGI APPARATUS MEMBRANE PROTEIN TVP38-RELATED"/>
    <property type="match status" value="1"/>
</dbReference>
<reference evidence="9" key="1">
    <citation type="journal article" date="2019" name="Int. J. Syst. Evol. Microbiol.">
        <title>The Global Catalogue of Microorganisms (GCM) 10K type strain sequencing project: providing services to taxonomists for standard genome sequencing and annotation.</title>
        <authorList>
            <consortium name="The Broad Institute Genomics Platform"/>
            <consortium name="The Broad Institute Genome Sequencing Center for Infectious Disease"/>
            <person name="Wu L."/>
            <person name="Ma J."/>
        </authorList>
    </citation>
    <scope>NUCLEOTIDE SEQUENCE [LARGE SCALE GENOMIC DNA]</scope>
    <source>
        <strain evidence="9">JCM 16112</strain>
    </source>
</reference>
<comment type="subcellular location">
    <subcellularLocation>
        <location evidence="1 6">Cell membrane</location>
        <topology evidence="1 6">Multi-pass membrane protein</topology>
    </subcellularLocation>
</comment>
<sequence length="201" mass="22250">MPGIGSLTLLSATDTLSDFQIDHLADHLVFALVLAILLGLALLPTTLCALATGYYLGWLGFPGLFFGYLLANVVGYTLGKALNTDFLALLYQRKPELQQQMENKIQSPLSLIFFIRISPVIPFAISNFLFASLKIDLKKVLLYGIPGMLPRTLIAFGTGLLASSLLDAKKAMNDPWQWAILAFLFLLSFWGLYRNWKSSKS</sequence>
<keyword evidence="4 6" id="KW-1133">Transmembrane helix</keyword>
<evidence type="ECO:0000259" key="7">
    <source>
        <dbReference type="Pfam" id="PF09335"/>
    </source>
</evidence>
<dbReference type="Pfam" id="PF09335">
    <property type="entry name" value="VTT_dom"/>
    <property type="match status" value="1"/>
</dbReference>
<dbReference type="Proteomes" id="UP001500469">
    <property type="component" value="Unassembled WGS sequence"/>
</dbReference>
<keyword evidence="2 6" id="KW-1003">Cell membrane</keyword>
<feature type="transmembrane region" description="Helical" evidence="6">
    <location>
        <begin position="58"/>
        <end position="79"/>
    </location>
</feature>
<keyword evidence="3 6" id="KW-0812">Transmembrane</keyword>
<protein>
    <recommendedName>
        <fullName evidence="6">TVP38/TMEM64 family membrane protein</fullName>
    </recommendedName>
</protein>
<evidence type="ECO:0000256" key="3">
    <source>
        <dbReference type="ARBA" id="ARBA00022692"/>
    </source>
</evidence>
<name>A0ABP3YIW4_9BACT</name>
<keyword evidence="5 6" id="KW-0472">Membrane</keyword>
<accession>A0ABP3YIW4</accession>
<feature type="transmembrane region" description="Helical" evidence="6">
    <location>
        <begin position="175"/>
        <end position="193"/>
    </location>
</feature>
<evidence type="ECO:0000313" key="8">
    <source>
        <dbReference type="EMBL" id="GAA0880037.1"/>
    </source>
</evidence>
<evidence type="ECO:0000256" key="1">
    <source>
        <dbReference type="ARBA" id="ARBA00004651"/>
    </source>
</evidence>
<comment type="similarity">
    <text evidence="6">Belongs to the TVP38/TMEM64 family.</text>
</comment>
<dbReference type="EMBL" id="BAAAFI010000038">
    <property type="protein sequence ID" value="GAA0880037.1"/>
    <property type="molecule type" value="Genomic_DNA"/>
</dbReference>
<feature type="transmembrane region" description="Helical" evidence="6">
    <location>
        <begin position="27"/>
        <end position="51"/>
    </location>
</feature>
<evidence type="ECO:0000256" key="5">
    <source>
        <dbReference type="ARBA" id="ARBA00023136"/>
    </source>
</evidence>
<evidence type="ECO:0000256" key="6">
    <source>
        <dbReference type="RuleBase" id="RU366058"/>
    </source>
</evidence>
<evidence type="ECO:0000313" key="9">
    <source>
        <dbReference type="Proteomes" id="UP001500469"/>
    </source>
</evidence>
<dbReference type="InterPro" id="IPR032816">
    <property type="entry name" value="VTT_dom"/>
</dbReference>
<organism evidence="8 9">
    <name type="scientific">Algoriphagus jejuensis</name>
    <dbReference type="NCBI Taxonomy" id="419934"/>
    <lineage>
        <taxon>Bacteria</taxon>
        <taxon>Pseudomonadati</taxon>
        <taxon>Bacteroidota</taxon>
        <taxon>Cytophagia</taxon>
        <taxon>Cytophagales</taxon>
        <taxon>Cyclobacteriaceae</taxon>
        <taxon>Algoriphagus</taxon>
    </lineage>
</organism>
<proteinExistence type="inferred from homology"/>
<feature type="domain" description="VTT" evidence="7">
    <location>
        <begin position="43"/>
        <end position="159"/>
    </location>
</feature>
<feature type="transmembrane region" description="Helical" evidence="6">
    <location>
        <begin position="140"/>
        <end position="163"/>
    </location>
</feature>
<gene>
    <name evidence="8" type="ORF">GCM10009119_30070</name>
</gene>
<keyword evidence="9" id="KW-1185">Reference proteome</keyword>
<dbReference type="PANTHER" id="PTHR12677:SF59">
    <property type="entry name" value="GOLGI APPARATUS MEMBRANE PROTEIN TVP38-RELATED"/>
    <property type="match status" value="1"/>
</dbReference>
<evidence type="ECO:0000256" key="4">
    <source>
        <dbReference type="ARBA" id="ARBA00022989"/>
    </source>
</evidence>
<comment type="caution">
    <text evidence="8">The sequence shown here is derived from an EMBL/GenBank/DDBJ whole genome shotgun (WGS) entry which is preliminary data.</text>
</comment>
<dbReference type="InterPro" id="IPR015414">
    <property type="entry name" value="TMEM64"/>
</dbReference>
<feature type="transmembrane region" description="Helical" evidence="6">
    <location>
        <begin position="111"/>
        <end position="133"/>
    </location>
</feature>